<dbReference type="EMBL" id="JAHTGR010000024">
    <property type="protein sequence ID" value="MBV6325073.1"/>
    <property type="molecule type" value="Genomic_DNA"/>
</dbReference>
<organism evidence="4 6">
    <name type="scientific">Duganella violaceipulchra</name>
    <dbReference type="NCBI Taxonomy" id="2849652"/>
    <lineage>
        <taxon>Bacteria</taxon>
        <taxon>Pseudomonadati</taxon>
        <taxon>Pseudomonadota</taxon>
        <taxon>Betaproteobacteria</taxon>
        <taxon>Burkholderiales</taxon>
        <taxon>Oxalobacteraceae</taxon>
        <taxon>Telluria group</taxon>
        <taxon>Duganella</taxon>
    </lineage>
</organism>
<sequence length="651" mass="69740">MKTMLPDDIERAVLVGRVWRNGVIDGPCVVAVRNGEVFDITGHAPTMSDLLERDDVLDIARSAPGESLGSVQQLMAHALESTTAAGAHIGMPRLLAPCDLQAIKACGVTFAVSLLERVIEEQAGGDASRANVLRGEIQAIIGSDLSAIRPGSPEAARLKADLIERGLWSPYMEVGIGPDAEVFSKSQPMSAVGQGADVGLHPDSKWNNPEPEIVLAVNSQARVLGATLGNDVNLRDIEGRSALLLGKAKDNNGSCAIGPFIRLFDEHFTIDTIRNAELSMLIEGMDDGFHLAGASRMREISRDPLDLVSQVCGRHHQYPDGFMLFLGTMFSPIKDRDTAGGGFTHHLGDRVSISTPSLGTLVNHVQRSDTITPWTFGVRALLARARGAASARAVPALQTRVQQAIYPSLAGKRVVITGGGSGIGAGMVEAFAQQGAQVHFLDIAEEDSLALQGRLSTQAVPPTFVRCDLTNLDAVAAAFERIGSVDVLINNAANDDRHKLADVSPEYWDERMAVNLRHQYFCAKAVAVGMQQRGGGVILNFGSISWHLALPELTLYMTAKAAIEGMTRGLARDLGPHNVRVNCIIPGAVRTPRQEALWHTPEEEARILAGQCLPQRVQVDDVAALALFLASDNAGRCTGRDYFVDAGWYGA</sequence>
<feature type="domain" description="Fumarylacetoacetase-like C-terminal" evidence="3">
    <location>
        <begin position="187"/>
        <end position="366"/>
    </location>
</feature>
<keyword evidence="2" id="KW-0560">Oxidoreductase</keyword>
<reference evidence="4" key="1">
    <citation type="submission" date="2021-07" db="EMBL/GenBank/DDBJ databases">
        <title>Characterization of violacein-producing bacteria and related species.</title>
        <authorList>
            <person name="Wilson H.S."/>
            <person name="De Leon M.E."/>
        </authorList>
    </citation>
    <scope>NUCLEOTIDE SEQUENCE</scope>
    <source>
        <strain evidence="4">HSC-15S17</strain>
    </source>
</reference>
<dbReference type="GO" id="GO:0016787">
    <property type="term" value="F:hydrolase activity"/>
    <property type="evidence" value="ECO:0007669"/>
    <property type="project" value="UniProtKB-KW"/>
</dbReference>
<dbReference type="InterPro" id="IPR002347">
    <property type="entry name" value="SDR_fam"/>
</dbReference>
<name>A0AA41HJM6_9BURK</name>
<evidence type="ECO:0000313" key="5">
    <source>
        <dbReference type="EMBL" id="MCP2010585.1"/>
    </source>
</evidence>
<evidence type="ECO:0000313" key="7">
    <source>
        <dbReference type="Proteomes" id="UP001162889"/>
    </source>
</evidence>
<dbReference type="GO" id="GO:0016491">
    <property type="term" value="F:oxidoreductase activity"/>
    <property type="evidence" value="ECO:0007669"/>
    <property type="project" value="UniProtKB-KW"/>
</dbReference>
<evidence type="ECO:0000313" key="6">
    <source>
        <dbReference type="Proteomes" id="UP001155901"/>
    </source>
</evidence>
<comment type="caution">
    <text evidence="4">The sequence shown here is derived from an EMBL/GenBank/DDBJ whole genome shotgun (WGS) entry which is preliminary data.</text>
</comment>
<evidence type="ECO:0000256" key="2">
    <source>
        <dbReference type="ARBA" id="ARBA00023002"/>
    </source>
</evidence>
<keyword evidence="5" id="KW-0378">Hydrolase</keyword>
<dbReference type="InterPro" id="IPR011234">
    <property type="entry name" value="Fumarylacetoacetase-like_C"/>
</dbReference>
<accession>A0AA41HJM6</accession>
<dbReference type="PANTHER" id="PTHR43639">
    <property type="entry name" value="OXIDOREDUCTASE, SHORT-CHAIN DEHYDROGENASE/REDUCTASE FAMILY (AFU_ORTHOLOGUE AFUA_5G02870)"/>
    <property type="match status" value="1"/>
</dbReference>
<dbReference type="CDD" id="cd05233">
    <property type="entry name" value="SDR_c"/>
    <property type="match status" value="1"/>
</dbReference>
<dbReference type="PANTHER" id="PTHR43639:SF1">
    <property type="entry name" value="SHORT-CHAIN DEHYDROGENASE_REDUCTASE FAMILY PROTEIN"/>
    <property type="match status" value="1"/>
</dbReference>
<dbReference type="RefSeq" id="WP_217945963.1">
    <property type="nucleotide sequence ID" value="NZ_JAHTGR010000024.1"/>
</dbReference>
<dbReference type="Proteomes" id="UP001162889">
    <property type="component" value="Unassembled WGS sequence"/>
</dbReference>
<dbReference type="Pfam" id="PF01557">
    <property type="entry name" value="FAA_hydrolase"/>
    <property type="match status" value="1"/>
</dbReference>
<dbReference type="Proteomes" id="UP001155901">
    <property type="component" value="Unassembled WGS sequence"/>
</dbReference>
<evidence type="ECO:0000313" key="4">
    <source>
        <dbReference type="EMBL" id="MBV6325073.1"/>
    </source>
</evidence>
<proteinExistence type="inferred from homology"/>
<dbReference type="FunFam" id="3.40.50.720:FF:000084">
    <property type="entry name" value="Short-chain dehydrogenase reductase"/>
    <property type="match status" value="1"/>
</dbReference>
<dbReference type="AlphaFoldDB" id="A0AA41HJM6"/>
<gene>
    <name evidence="4" type="ORF">KVP70_29570</name>
    <name evidence="5" type="ORF">L1274_004325</name>
</gene>
<reference evidence="5" key="2">
    <citation type="submission" date="2022-03" db="EMBL/GenBank/DDBJ databases">
        <title>Genome Encyclopedia of Bacteria and Archaea VI: Functional Genomics of Type Strains.</title>
        <authorList>
            <person name="Whitman W."/>
        </authorList>
    </citation>
    <scope>NUCLEOTIDE SEQUENCE</scope>
    <source>
        <strain evidence="5">HSC-15S17</strain>
    </source>
</reference>
<keyword evidence="7" id="KW-1185">Reference proteome</keyword>
<dbReference type="Pfam" id="PF13561">
    <property type="entry name" value="adh_short_C2"/>
    <property type="match status" value="1"/>
</dbReference>
<evidence type="ECO:0000256" key="1">
    <source>
        <dbReference type="ARBA" id="ARBA00006484"/>
    </source>
</evidence>
<comment type="similarity">
    <text evidence="1">Belongs to the short-chain dehydrogenases/reductases (SDR) family.</text>
</comment>
<dbReference type="EMBL" id="JALJZU010000008">
    <property type="protein sequence ID" value="MCP2010585.1"/>
    <property type="molecule type" value="Genomic_DNA"/>
</dbReference>
<protein>
    <submittedName>
        <fullName evidence="5">Fumarylacetoacetate (FAA) hydrolase family protein/NAD(P)-dependent dehydrogenase (Short-subunit alcohol dehydrogenase family)</fullName>
    </submittedName>
    <submittedName>
        <fullName evidence="4">SDR family oxidoreductase</fullName>
    </submittedName>
</protein>
<evidence type="ECO:0000259" key="3">
    <source>
        <dbReference type="Pfam" id="PF01557"/>
    </source>
</evidence>